<comment type="caution">
    <text evidence="2">The sequence shown here is derived from an EMBL/GenBank/DDBJ whole genome shotgun (WGS) entry which is preliminary data.</text>
</comment>
<dbReference type="AlphaFoldDB" id="A0AAV3ZJ18"/>
<dbReference type="Proteomes" id="UP000735302">
    <property type="component" value="Unassembled WGS sequence"/>
</dbReference>
<accession>A0AAV3ZJ18</accession>
<organism evidence="2 3">
    <name type="scientific">Plakobranchus ocellatus</name>
    <dbReference type="NCBI Taxonomy" id="259542"/>
    <lineage>
        <taxon>Eukaryota</taxon>
        <taxon>Metazoa</taxon>
        <taxon>Spiralia</taxon>
        <taxon>Lophotrochozoa</taxon>
        <taxon>Mollusca</taxon>
        <taxon>Gastropoda</taxon>
        <taxon>Heterobranchia</taxon>
        <taxon>Euthyneura</taxon>
        <taxon>Panpulmonata</taxon>
        <taxon>Sacoglossa</taxon>
        <taxon>Placobranchoidea</taxon>
        <taxon>Plakobranchidae</taxon>
        <taxon>Plakobranchus</taxon>
    </lineage>
</organism>
<feature type="region of interest" description="Disordered" evidence="1">
    <location>
        <begin position="31"/>
        <end position="60"/>
    </location>
</feature>
<reference evidence="2 3" key="1">
    <citation type="journal article" date="2021" name="Elife">
        <title>Chloroplast acquisition without the gene transfer in kleptoplastic sea slugs, Plakobranchus ocellatus.</title>
        <authorList>
            <person name="Maeda T."/>
            <person name="Takahashi S."/>
            <person name="Yoshida T."/>
            <person name="Shimamura S."/>
            <person name="Takaki Y."/>
            <person name="Nagai Y."/>
            <person name="Toyoda A."/>
            <person name="Suzuki Y."/>
            <person name="Arimoto A."/>
            <person name="Ishii H."/>
            <person name="Satoh N."/>
            <person name="Nishiyama T."/>
            <person name="Hasebe M."/>
            <person name="Maruyama T."/>
            <person name="Minagawa J."/>
            <person name="Obokata J."/>
            <person name="Shigenobu S."/>
        </authorList>
    </citation>
    <scope>NUCLEOTIDE SEQUENCE [LARGE SCALE GENOMIC DNA]</scope>
</reference>
<proteinExistence type="predicted"/>
<keyword evidence="3" id="KW-1185">Reference proteome</keyword>
<feature type="non-terminal residue" evidence="2">
    <location>
        <position position="1"/>
    </location>
</feature>
<protein>
    <submittedName>
        <fullName evidence="2">Uncharacterized protein</fullName>
    </submittedName>
</protein>
<evidence type="ECO:0000313" key="3">
    <source>
        <dbReference type="Proteomes" id="UP000735302"/>
    </source>
</evidence>
<evidence type="ECO:0000313" key="2">
    <source>
        <dbReference type="EMBL" id="GFN94554.1"/>
    </source>
</evidence>
<name>A0AAV3ZJ18_9GAST</name>
<sequence>IGSTLILNQIETSTASIVMHKVKLDRVVEISSSDQGASGGARTRDRRAPVFVRQLRLRPG</sequence>
<gene>
    <name evidence="2" type="ORF">PoB_002106000</name>
</gene>
<evidence type="ECO:0000256" key="1">
    <source>
        <dbReference type="SAM" id="MobiDB-lite"/>
    </source>
</evidence>
<dbReference type="EMBL" id="BLXT01002467">
    <property type="protein sequence ID" value="GFN94554.1"/>
    <property type="molecule type" value="Genomic_DNA"/>
</dbReference>